<dbReference type="FunFam" id="3.10.20.30:FF:000001">
    <property type="entry name" value="Ribosome-binding ATPase YchF"/>
    <property type="match status" value="1"/>
</dbReference>
<dbReference type="Gene3D" id="1.10.150.300">
    <property type="entry name" value="TGS-like domain"/>
    <property type="match status" value="1"/>
</dbReference>
<dbReference type="Pfam" id="PF01926">
    <property type="entry name" value="MMR_HSR1"/>
    <property type="match status" value="1"/>
</dbReference>
<dbReference type="GO" id="GO:0046872">
    <property type="term" value="F:metal ion binding"/>
    <property type="evidence" value="ECO:0007669"/>
    <property type="project" value="UniProtKB-KW"/>
</dbReference>
<keyword evidence="5" id="KW-0378">Hydrolase</keyword>
<accession>A0AAV1I3G4</accession>
<dbReference type="CDD" id="cd04867">
    <property type="entry name" value="TGS_YchF_OLA1"/>
    <property type="match status" value="1"/>
</dbReference>
<comment type="subunit">
    <text evidence="5">Monomer.</text>
</comment>
<dbReference type="AlphaFoldDB" id="A0AAV1I3G4"/>
<dbReference type="InterPro" id="IPR013029">
    <property type="entry name" value="YchF_C"/>
</dbReference>
<dbReference type="SUPFAM" id="SSF52540">
    <property type="entry name" value="P-loop containing nucleoside triphosphate hydrolases"/>
    <property type="match status" value="1"/>
</dbReference>
<name>A0AAV1I3G4_9CHLO</name>
<dbReference type="InterPro" id="IPR012675">
    <property type="entry name" value="Beta-grasp_dom_sf"/>
</dbReference>
<dbReference type="Gene3D" id="3.10.20.30">
    <property type="match status" value="1"/>
</dbReference>
<dbReference type="PROSITE" id="PS51880">
    <property type="entry name" value="TGS"/>
    <property type="match status" value="1"/>
</dbReference>
<comment type="similarity">
    <text evidence="5">Belongs to the TRAFAC class OBG-HflX-like GTPase superfamily. OBG GTPase family. YchF/OLA1 subfamily.</text>
</comment>
<feature type="domain" description="OBG-type G" evidence="6">
    <location>
        <begin position="55"/>
        <end position="316"/>
    </location>
</feature>
<feature type="binding site" evidence="5">
    <location>
        <begin position="64"/>
        <end position="69"/>
    </location>
    <ligand>
        <name>ATP</name>
        <dbReference type="ChEBI" id="CHEBI:30616"/>
    </ligand>
</feature>
<dbReference type="SUPFAM" id="SSF81271">
    <property type="entry name" value="TGS-like"/>
    <property type="match status" value="1"/>
</dbReference>
<keyword evidence="5" id="KW-0963">Cytoplasm</keyword>
<dbReference type="InterPro" id="IPR027417">
    <property type="entry name" value="P-loop_NTPase"/>
</dbReference>
<keyword evidence="3 5" id="KW-0547">Nucleotide-binding</keyword>
<feature type="binding site" evidence="5">
    <location>
        <position position="264"/>
    </location>
    <ligand>
        <name>ATP</name>
        <dbReference type="ChEBI" id="CHEBI:30616"/>
    </ligand>
</feature>
<keyword evidence="4 5" id="KW-0067">ATP-binding</keyword>
<dbReference type="PANTHER" id="PTHR23305">
    <property type="entry name" value="OBG GTPASE FAMILY"/>
    <property type="match status" value="1"/>
</dbReference>
<dbReference type="GO" id="GO:0005524">
    <property type="term" value="F:ATP binding"/>
    <property type="evidence" value="ECO:0007669"/>
    <property type="project" value="UniProtKB-UniRule"/>
</dbReference>
<dbReference type="GO" id="GO:0016887">
    <property type="term" value="F:ATP hydrolysis activity"/>
    <property type="evidence" value="ECO:0007669"/>
    <property type="project" value="UniProtKB-UniRule"/>
</dbReference>
<dbReference type="InterPro" id="IPR023192">
    <property type="entry name" value="TGS-like_dom_sf"/>
</dbReference>
<dbReference type="InterPro" id="IPR012676">
    <property type="entry name" value="TGS-like"/>
</dbReference>
<dbReference type="HAMAP" id="MF_00944">
    <property type="entry name" value="YchF_OLA1_ATPase"/>
    <property type="match status" value="1"/>
</dbReference>
<dbReference type="Gene3D" id="3.40.50.300">
    <property type="entry name" value="P-loop containing nucleotide triphosphate hydrolases"/>
    <property type="match status" value="1"/>
</dbReference>
<evidence type="ECO:0000256" key="1">
    <source>
        <dbReference type="ARBA" id="ARBA00001946"/>
    </source>
</evidence>
<proteinExistence type="inferred from homology"/>
<keyword evidence="9" id="KW-1185">Reference proteome</keyword>
<dbReference type="EMBL" id="CAUYUE010000005">
    <property type="protein sequence ID" value="CAK0772762.1"/>
    <property type="molecule type" value="Genomic_DNA"/>
</dbReference>
<feature type="domain" description="TGS" evidence="7">
    <location>
        <begin position="338"/>
        <end position="421"/>
    </location>
</feature>
<evidence type="ECO:0000259" key="7">
    <source>
        <dbReference type="PROSITE" id="PS51880"/>
    </source>
</evidence>
<evidence type="ECO:0000259" key="6">
    <source>
        <dbReference type="PROSITE" id="PS51710"/>
    </source>
</evidence>
<gene>
    <name evidence="8" type="ORF">CVIRNUC_003997</name>
</gene>
<comment type="subcellular location">
    <subcellularLocation>
        <location evidence="5">Cytoplasm</location>
    </subcellularLocation>
</comment>
<evidence type="ECO:0000313" key="8">
    <source>
        <dbReference type="EMBL" id="CAK0772762.1"/>
    </source>
</evidence>
<dbReference type="CDD" id="cd01900">
    <property type="entry name" value="YchF"/>
    <property type="match status" value="1"/>
</dbReference>
<reference evidence="8 9" key="1">
    <citation type="submission" date="2023-10" db="EMBL/GenBank/DDBJ databases">
        <authorList>
            <person name="Maclean D."/>
            <person name="Macfadyen A."/>
        </authorList>
    </citation>
    <scope>NUCLEOTIDE SEQUENCE [LARGE SCALE GENOMIC DNA]</scope>
</reference>
<dbReference type="InterPro" id="IPR006073">
    <property type="entry name" value="GTP-bd"/>
</dbReference>
<dbReference type="GO" id="GO:0043023">
    <property type="term" value="F:ribosomal large subunit binding"/>
    <property type="evidence" value="ECO:0007669"/>
    <property type="project" value="UniProtKB-UniRule"/>
</dbReference>
<dbReference type="InterPro" id="IPR004095">
    <property type="entry name" value="TGS"/>
</dbReference>
<dbReference type="InterPro" id="IPR041706">
    <property type="entry name" value="YchF_N"/>
</dbReference>
<dbReference type="Proteomes" id="UP001314263">
    <property type="component" value="Unassembled WGS sequence"/>
</dbReference>
<organism evidence="8 9">
    <name type="scientific">Coccomyxa viridis</name>
    <dbReference type="NCBI Taxonomy" id="1274662"/>
    <lineage>
        <taxon>Eukaryota</taxon>
        <taxon>Viridiplantae</taxon>
        <taxon>Chlorophyta</taxon>
        <taxon>core chlorophytes</taxon>
        <taxon>Trebouxiophyceae</taxon>
        <taxon>Trebouxiophyceae incertae sedis</taxon>
        <taxon>Coccomyxaceae</taxon>
        <taxon>Coccomyxa</taxon>
    </lineage>
</organism>
<dbReference type="PANTHER" id="PTHR23305:SF18">
    <property type="entry name" value="OBG-TYPE G DOMAIN-CONTAINING PROTEIN"/>
    <property type="match status" value="1"/>
</dbReference>
<comment type="caution">
    <text evidence="8">The sequence shown here is derived from an EMBL/GenBank/DDBJ whole genome shotgun (WGS) entry which is preliminary data.</text>
</comment>
<evidence type="ECO:0000256" key="5">
    <source>
        <dbReference type="HAMAP-Rule" id="MF_03167"/>
    </source>
</evidence>
<dbReference type="PRINTS" id="PR00326">
    <property type="entry name" value="GTP1OBG"/>
</dbReference>
<dbReference type="GO" id="GO:0005525">
    <property type="term" value="F:GTP binding"/>
    <property type="evidence" value="ECO:0007669"/>
    <property type="project" value="InterPro"/>
</dbReference>
<dbReference type="InterPro" id="IPR004396">
    <property type="entry name" value="ATPase_YchF/OLA1"/>
</dbReference>
<dbReference type="FunFam" id="1.10.150.300:FF:000004">
    <property type="entry name" value="Ribosome-binding ATPase YchF"/>
    <property type="match status" value="1"/>
</dbReference>
<dbReference type="InterPro" id="IPR031167">
    <property type="entry name" value="G_OBG"/>
</dbReference>
<comment type="function">
    <text evidence="5">Hydrolyzes ATP, and can also hydrolyze GTP with lower efficiency. Has lower affinity for GTP.</text>
</comment>
<sequence length="423" mass="45438">MAPSAIGERCFSGLSASISGRPQSLTGLQLVKPVVGTPCSHTVRRFRTSVISMSLKTGIVGLPNVGKSTLFNAICENGKAQAANFPFCTIEPNVGIVAVPDPRLQALSDLSKSVQIVPTSVEFVDIAGLVKGASKGEGLGNQFLANIRECDAIAQVVRCFEDENVIHVAGKVDPVEDTDVINFELALADITQIEKRLERIAKGRAKTKEETASNEVEKVALERIVASLDQNLPARAVPLNEEEHALVKGLQLLTMKPMIYAANVSEGDLADSGASNAYVTALREKAATDNCEVIIVSAQVEAELRELDPAEAEEYLQSLGASEGGLASLISAAYRQLGLLTYFTTGEKETRAWTIRMGMTAPQAAGVIHTDFEKGFIRAETVAYEDFTQAGSTSKARDSGKLRLEGKEYVVKEGDIMNFRFNV</sequence>
<dbReference type="NCBIfam" id="TIGR00092">
    <property type="entry name" value="redox-regulated ATPase YchF"/>
    <property type="match status" value="1"/>
</dbReference>
<evidence type="ECO:0000313" key="9">
    <source>
        <dbReference type="Proteomes" id="UP001314263"/>
    </source>
</evidence>
<evidence type="ECO:0000256" key="3">
    <source>
        <dbReference type="ARBA" id="ARBA00022741"/>
    </source>
</evidence>
<evidence type="ECO:0000256" key="2">
    <source>
        <dbReference type="ARBA" id="ARBA00022723"/>
    </source>
</evidence>
<protein>
    <recommendedName>
        <fullName evidence="5">Obg-like ATPase 1</fullName>
    </recommendedName>
</protein>
<comment type="cofactor">
    <cofactor evidence="1">
        <name>Mg(2+)</name>
        <dbReference type="ChEBI" id="CHEBI:18420"/>
    </cofactor>
</comment>
<dbReference type="GO" id="GO:0005737">
    <property type="term" value="C:cytoplasm"/>
    <property type="evidence" value="ECO:0007669"/>
    <property type="project" value="UniProtKB-SubCell"/>
</dbReference>
<evidence type="ECO:0000256" key="4">
    <source>
        <dbReference type="ARBA" id="ARBA00022840"/>
    </source>
</evidence>
<dbReference type="PROSITE" id="PS51710">
    <property type="entry name" value="G_OBG"/>
    <property type="match status" value="1"/>
</dbReference>
<dbReference type="Pfam" id="PF06071">
    <property type="entry name" value="YchF-GTPase_C"/>
    <property type="match status" value="1"/>
</dbReference>
<keyword evidence="2" id="KW-0479">Metal-binding</keyword>